<proteinExistence type="predicted"/>
<keyword evidence="3" id="KW-1185">Reference proteome</keyword>
<keyword evidence="1" id="KW-0472">Membrane</keyword>
<dbReference type="FunCoup" id="E4WZ39">
    <property type="interactions" value="94"/>
</dbReference>
<evidence type="ECO:0000256" key="1">
    <source>
        <dbReference type="SAM" id="Phobius"/>
    </source>
</evidence>
<accession>E4WZ39</accession>
<dbReference type="GO" id="GO:0031625">
    <property type="term" value="F:ubiquitin protein ligase binding"/>
    <property type="evidence" value="ECO:0007669"/>
    <property type="project" value="TreeGrafter"/>
</dbReference>
<evidence type="ECO:0000313" key="2">
    <source>
        <dbReference type="EMBL" id="CBY22434.1"/>
    </source>
</evidence>
<dbReference type="Pfam" id="PF05571">
    <property type="entry name" value="JAMP"/>
    <property type="match status" value="1"/>
</dbReference>
<dbReference type="InterPro" id="IPR008485">
    <property type="entry name" value="JAMP"/>
</dbReference>
<reference evidence="2" key="1">
    <citation type="journal article" date="2010" name="Science">
        <title>Plasticity of animal genome architecture unmasked by rapid evolution of a pelagic tunicate.</title>
        <authorList>
            <person name="Denoeud F."/>
            <person name="Henriet S."/>
            <person name="Mungpakdee S."/>
            <person name="Aury J.M."/>
            <person name="Da Silva C."/>
            <person name="Brinkmann H."/>
            <person name="Mikhaleva J."/>
            <person name="Olsen L.C."/>
            <person name="Jubin C."/>
            <person name="Canestro C."/>
            <person name="Bouquet J.M."/>
            <person name="Danks G."/>
            <person name="Poulain J."/>
            <person name="Campsteijn C."/>
            <person name="Adamski M."/>
            <person name="Cross I."/>
            <person name="Yadetie F."/>
            <person name="Muffato M."/>
            <person name="Louis A."/>
            <person name="Butcher S."/>
            <person name="Tsagkogeorga G."/>
            <person name="Konrad A."/>
            <person name="Singh S."/>
            <person name="Jensen M.F."/>
            <person name="Cong E.H."/>
            <person name="Eikeseth-Otteraa H."/>
            <person name="Noel B."/>
            <person name="Anthouard V."/>
            <person name="Porcel B.M."/>
            <person name="Kachouri-Lafond R."/>
            <person name="Nishino A."/>
            <person name="Ugolini M."/>
            <person name="Chourrout P."/>
            <person name="Nishida H."/>
            <person name="Aasland R."/>
            <person name="Huzurbazar S."/>
            <person name="Westhof E."/>
            <person name="Delsuc F."/>
            <person name="Lehrach H."/>
            <person name="Reinhardt R."/>
            <person name="Weissenbach J."/>
            <person name="Roy S.W."/>
            <person name="Artiguenave F."/>
            <person name="Postlethwait J.H."/>
            <person name="Manak J.R."/>
            <person name="Thompson E.M."/>
            <person name="Jaillon O."/>
            <person name="Du Pasquier L."/>
            <person name="Boudinot P."/>
            <person name="Liberles D.A."/>
            <person name="Volff J.N."/>
            <person name="Philippe H."/>
            <person name="Lenhard B."/>
            <person name="Roest Crollius H."/>
            <person name="Wincker P."/>
            <person name="Chourrout D."/>
        </authorList>
    </citation>
    <scope>NUCLEOTIDE SEQUENCE [LARGE SCALE GENOMIC DNA]</scope>
</reference>
<evidence type="ECO:0000313" key="3">
    <source>
        <dbReference type="Proteomes" id="UP000001307"/>
    </source>
</evidence>
<dbReference type="GO" id="GO:0006986">
    <property type="term" value="P:response to unfolded protein"/>
    <property type="evidence" value="ECO:0007669"/>
    <property type="project" value="InterPro"/>
</dbReference>
<feature type="transmembrane region" description="Helical" evidence="1">
    <location>
        <begin position="58"/>
        <end position="77"/>
    </location>
</feature>
<dbReference type="OrthoDB" id="5920264at2759"/>
<keyword evidence="1" id="KW-0812">Transmembrane</keyword>
<keyword evidence="1" id="KW-1133">Transmembrane helix</keyword>
<dbReference type="EMBL" id="FN653019">
    <property type="protein sequence ID" value="CBY22434.1"/>
    <property type="molecule type" value="Genomic_DNA"/>
</dbReference>
<dbReference type="GO" id="GO:0036503">
    <property type="term" value="P:ERAD pathway"/>
    <property type="evidence" value="ECO:0007669"/>
    <property type="project" value="TreeGrafter"/>
</dbReference>
<feature type="transmembrane region" description="Helical" evidence="1">
    <location>
        <begin position="89"/>
        <end position="109"/>
    </location>
</feature>
<dbReference type="PANTHER" id="PTHR12740:SF4">
    <property type="entry name" value="JNK1_MAPK8-ASSOCIATED MEMBRANE PROTEIN"/>
    <property type="match status" value="1"/>
</dbReference>
<name>E4WZ39_OIKDI</name>
<sequence length="228" mass="26368">MTLCEPCQAFCGRKICSEDNSTTQGCGPCPWGCQNTTINLSECSICSPCSDQVDLYDWLFFAFIMFSVYGIHFQAIIRLSVGNLRFMIYELLSAFIEVYLGFFVTVLSYSPRGSLYLTSCYTSMQVNLEKWYPFAESTRRISYELATSSDIDYEESCLYEVVYPRLTLPLFSMMLSILLTLFGRPAFIYLSRKFAKEKPMEPYLFSPYLEALDRLPYAILSRINYFTF</sequence>
<dbReference type="PANTHER" id="PTHR12740">
    <property type="entry name" value="JNK1/MAPK8-ASSOCIATED MEMBRANE PROTEIN"/>
    <property type="match status" value="1"/>
</dbReference>
<protein>
    <submittedName>
        <fullName evidence="2">Uncharacterized protein</fullName>
    </submittedName>
</protein>
<dbReference type="AlphaFoldDB" id="E4WZ39"/>
<dbReference type="InParanoid" id="E4WZ39"/>
<feature type="transmembrane region" description="Helical" evidence="1">
    <location>
        <begin position="168"/>
        <end position="190"/>
    </location>
</feature>
<gene>
    <name evidence="2" type="ORF">GSOID_T00013187001</name>
</gene>
<organism evidence="2">
    <name type="scientific">Oikopleura dioica</name>
    <name type="common">Tunicate</name>
    <dbReference type="NCBI Taxonomy" id="34765"/>
    <lineage>
        <taxon>Eukaryota</taxon>
        <taxon>Metazoa</taxon>
        <taxon>Chordata</taxon>
        <taxon>Tunicata</taxon>
        <taxon>Appendicularia</taxon>
        <taxon>Copelata</taxon>
        <taxon>Oikopleuridae</taxon>
        <taxon>Oikopleura</taxon>
    </lineage>
</organism>
<dbReference type="GO" id="GO:0016020">
    <property type="term" value="C:membrane"/>
    <property type="evidence" value="ECO:0007669"/>
    <property type="project" value="InterPro"/>
</dbReference>
<dbReference type="Proteomes" id="UP000001307">
    <property type="component" value="Unassembled WGS sequence"/>
</dbReference>